<accession>A0A2H4J8K7</accession>
<name>A0A2H4J8K7_9CAUD</name>
<organism evidence="2">
    <name type="scientific">uncultured Caudovirales phage</name>
    <dbReference type="NCBI Taxonomy" id="2100421"/>
    <lineage>
        <taxon>Viruses</taxon>
        <taxon>Duplodnaviria</taxon>
        <taxon>Heunggongvirae</taxon>
        <taxon>Uroviricota</taxon>
        <taxon>Caudoviricetes</taxon>
        <taxon>Peduoviridae</taxon>
        <taxon>Maltschvirus</taxon>
        <taxon>Maltschvirus maltsch</taxon>
    </lineage>
</organism>
<sequence length="667" mass="76164">MYVVKLISAHCENFKGFKSFDMQFGDRITHIKGANGLGKSSIAELLMWVLHGVGNDLTSNPKVRREVDKIPVADVPVVGEITMIVNGKEIVARKVQKRTVKKDGSYSDDNTYSINGVEKNLKDFIAYFDFSFDDLLMCMNIGAFMAKKPKEMREFLFKLPQDISIKDIVNKYPEFAELVPLLEKYDIDEISSMNKASITKLNKEIAGYPGRIDEVNRQVVEDIDTAELELQKNELQRQIADIEKQEEDSLAQAKLHDSRSKDILDLQFKRSEIERVANGKLVEQKKEIQKRIDDAELQFRQAMNDSSMAEMDKQRVLGAIKRKKEQKASLLQEYTNVSQNVFPSYSPLPELNSDMLVCPTCGQELPESVKAQKEAEYEENSRKHRQLYESDKKDWEKHKLDILASISEKGRTLKAEIERMEGTEFAEIEDRIKLANEQKVVANGAKNKALEEMNTLPVRVDLSDNQEYEAICLEISKKEEALKAINTGADYRATLRNQKADIQVELDSVKEKVSRTTKNVELEERLSFLRNEQLQKEQSKADCEKILDLLDQLDQKKNELLVDSINSFFGGRVTWDLFAFAKNGGYKKDYCVPRIDGFEIHDNTANHGRKIEAMMIIALTIQKIVGIQCPVILDDGESLDPWRLPVCDSQLIVMSRKDNKALIVEVA</sequence>
<evidence type="ECO:0000313" key="2">
    <source>
        <dbReference type="EMBL" id="ASN71592.1"/>
    </source>
</evidence>
<feature type="coiled-coil region" evidence="1">
    <location>
        <begin position="278"/>
        <end position="340"/>
    </location>
</feature>
<keyword evidence="1" id="KW-0175">Coiled coil</keyword>
<proteinExistence type="predicted"/>
<protein>
    <submittedName>
        <fullName evidence="2">Putative ATPase containing protein</fullName>
    </submittedName>
</protein>
<evidence type="ECO:0000256" key="1">
    <source>
        <dbReference type="SAM" id="Coils"/>
    </source>
</evidence>
<gene>
    <name evidence="2" type="ORF">10S8_36</name>
</gene>
<dbReference type="EMBL" id="MF417928">
    <property type="protein sequence ID" value="ASN71592.1"/>
    <property type="molecule type" value="Genomic_DNA"/>
</dbReference>
<feature type="coiled-coil region" evidence="1">
    <location>
        <begin position="492"/>
        <end position="556"/>
    </location>
</feature>
<reference evidence="2" key="1">
    <citation type="submission" date="2017-06" db="EMBL/GenBank/DDBJ databases">
        <title>Novel phages from South African skin metaviromes.</title>
        <authorList>
            <person name="van Zyl L.J."/>
            <person name="Abrahams Y."/>
            <person name="Stander E.A."/>
            <person name="Kirby B.M."/>
            <person name="Clavaud C."/>
            <person name="Farcet C."/>
            <person name="Breton L."/>
            <person name="Trindade M.I."/>
        </authorList>
    </citation>
    <scope>NUCLEOTIDE SEQUENCE</scope>
</reference>
<dbReference type="SUPFAM" id="SSF52540">
    <property type="entry name" value="P-loop containing nucleoside triphosphate hydrolases"/>
    <property type="match status" value="1"/>
</dbReference>
<feature type="coiled-coil region" evidence="1">
    <location>
        <begin position="216"/>
        <end position="252"/>
    </location>
</feature>
<dbReference type="Gene3D" id="3.40.50.300">
    <property type="entry name" value="P-loop containing nucleotide triphosphate hydrolases"/>
    <property type="match status" value="1"/>
</dbReference>
<dbReference type="InterPro" id="IPR027417">
    <property type="entry name" value="P-loop_NTPase"/>
</dbReference>